<dbReference type="EMBL" id="UZAH01036868">
    <property type="protein sequence ID" value="VDP47319.1"/>
    <property type="molecule type" value="Genomic_DNA"/>
</dbReference>
<dbReference type="WBParaSite" id="HPBE_0002479501-mRNA-1">
    <property type="protein sequence ID" value="HPBE_0002479501-mRNA-1"/>
    <property type="gene ID" value="HPBE_0002479501"/>
</dbReference>
<protein>
    <submittedName>
        <fullName evidence="3">Glutamine synthetase</fullName>
    </submittedName>
</protein>
<reference evidence="1 2" key="1">
    <citation type="submission" date="2018-11" db="EMBL/GenBank/DDBJ databases">
        <authorList>
            <consortium name="Pathogen Informatics"/>
        </authorList>
    </citation>
    <scope>NUCLEOTIDE SEQUENCE [LARGE SCALE GENOMIC DNA]</scope>
</reference>
<gene>
    <name evidence="1" type="ORF">HPBE_LOCUS24794</name>
</gene>
<reference evidence="3" key="2">
    <citation type="submission" date="2019-09" db="UniProtKB">
        <authorList>
            <consortium name="WormBaseParasite"/>
        </authorList>
    </citation>
    <scope>IDENTIFICATION</scope>
</reference>
<keyword evidence="2" id="KW-1185">Reference proteome</keyword>
<dbReference type="AlphaFoldDB" id="A0A183GQ25"/>
<dbReference type="Proteomes" id="UP000050761">
    <property type="component" value="Unassembled WGS sequence"/>
</dbReference>
<name>A0A183GQ25_HELPZ</name>
<accession>A0A3P8HLM0</accession>
<evidence type="ECO:0000313" key="3">
    <source>
        <dbReference type="WBParaSite" id="HPBE_0002479501-mRNA-1"/>
    </source>
</evidence>
<evidence type="ECO:0000313" key="2">
    <source>
        <dbReference type="Proteomes" id="UP000050761"/>
    </source>
</evidence>
<organism evidence="2 3">
    <name type="scientific">Heligmosomoides polygyrus</name>
    <name type="common">Parasitic roundworm</name>
    <dbReference type="NCBI Taxonomy" id="6339"/>
    <lineage>
        <taxon>Eukaryota</taxon>
        <taxon>Metazoa</taxon>
        <taxon>Ecdysozoa</taxon>
        <taxon>Nematoda</taxon>
        <taxon>Chromadorea</taxon>
        <taxon>Rhabditida</taxon>
        <taxon>Rhabditina</taxon>
        <taxon>Rhabditomorpha</taxon>
        <taxon>Strongyloidea</taxon>
        <taxon>Heligmosomidae</taxon>
        <taxon>Heligmosomoides</taxon>
    </lineage>
</organism>
<evidence type="ECO:0000313" key="1">
    <source>
        <dbReference type="EMBL" id="VDP47319.1"/>
    </source>
</evidence>
<proteinExistence type="predicted"/>
<accession>A0A183GQ25</accession>
<sequence length="163" mass="17970">MFLLHPGVFNAVVVPHPAVDVAGVVGGDQPINQGAGQAPHVVGEPHFGADQQGMGIREVISEMMEHLSEVENHYLNLHAVLIPDGEPVSANAVIEPYAFQLMDNIEGLEERVVQNYRAYLSETYACFACEEGMMDAFLRALFEMHARFVFLLDVHIDARIRAA</sequence>